<dbReference type="Pfam" id="PF09339">
    <property type="entry name" value="HTH_IclR"/>
    <property type="match status" value="1"/>
</dbReference>
<dbReference type="InterPro" id="IPR050707">
    <property type="entry name" value="HTH_MetabolicPath_Reg"/>
</dbReference>
<dbReference type="PROSITE" id="PS51077">
    <property type="entry name" value="HTH_ICLR"/>
    <property type="match status" value="1"/>
</dbReference>
<evidence type="ECO:0000313" key="6">
    <source>
        <dbReference type="EMBL" id="QWU18196.1"/>
    </source>
</evidence>
<evidence type="ECO:0000256" key="1">
    <source>
        <dbReference type="ARBA" id="ARBA00023015"/>
    </source>
</evidence>
<accession>A0ABX8HIJ2</accession>
<keyword evidence="2" id="KW-0238">DNA-binding</keyword>
<feature type="domain" description="HTH iclR-type" evidence="4">
    <location>
        <begin position="17"/>
        <end position="78"/>
    </location>
</feature>
<keyword evidence="7" id="KW-1185">Reference proteome</keyword>
<dbReference type="PROSITE" id="PS51078">
    <property type="entry name" value="ICLR_ED"/>
    <property type="match status" value="1"/>
</dbReference>
<keyword evidence="3" id="KW-0804">Transcription</keyword>
<sequence length="256" mass="28397">MKHERKRPVDDDRKLTVRAVERALDILLCFTRDSDLSLTEIAAGIGLHKSTVHRLLTTLEDRRFITRNPATEKYRLGIRIWELSTHLPVSENPGTLLLPAMERLRDRLGETVSLYLRDGLERVRIQAVQSNQAIRRVAQIGARLPLSVGASSKVLAAYAPPEVRKELLEEEDWPQAIDRQGYADQLKEVIRAGYATSFEEREPGAAAVAVPVIGRSGEVAAALSLSGPVSRLSHETLVEYSDVLKEAAAEMGLMVS</sequence>
<dbReference type="RefSeq" id="WP_036597443.1">
    <property type="nucleotide sequence ID" value="NZ_CP076607.1"/>
</dbReference>
<dbReference type="InterPro" id="IPR036388">
    <property type="entry name" value="WH-like_DNA-bd_sf"/>
</dbReference>
<organism evidence="6 7">
    <name type="scientific">Paenibacillus sophorae</name>
    <dbReference type="NCBI Taxonomy" id="1333845"/>
    <lineage>
        <taxon>Bacteria</taxon>
        <taxon>Bacillati</taxon>
        <taxon>Bacillota</taxon>
        <taxon>Bacilli</taxon>
        <taxon>Bacillales</taxon>
        <taxon>Paenibacillaceae</taxon>
        <taxon>Paenibacillus</taxon>
    </lineage>
</organism>
<dbReference type="PANTHER" id="PTHR30136">
    <property type="entry name" value="HELIX-TURN-HELIX TRANSCRIPTIONAL REGULATOR, ICLR FAMILY"/>
    <property type="match status" value="1"/>
</dbReference>
<dbReference type="InterPro" id="IPR005471">
    <property type="entry name" value="Tscrpt_reg_IclR_N"/>
</dbReference>
<evidence type="ECO:0000259" key="4">
    <source>
        <dbReference type="PROSITE" id="PS51077"/>
    </source>
</evidence>
<dbReference type="Gene3D" id="3.30.450.40">
    <property type="match status" value="1"/>
</dbReference>
<name>A0ABX8HIJ2_9BACL</name>
<feature type="domain" description="IclR-ED" evidence="5">
    <location>
        <begin position="79"/>
        <end position="256"/>
    </location>
</feature>
<dbReference type="SUPFAM" id="SSF46785">
    <property type="entry name" value="Winged helix' DNA-binding domain"/>
    <property type="match status" value="1"/>
</dbReference>
<reference evidence="6 7" key="1">
    <citation type="submission" date="2021-06" db="EMBL/GenBank/DDBJ databases">
        <title>Whole genome sequence of Paenibacillus sophorae DSM23020 for comparative genomics.</title>
        <authorList>
            <person name="Kim M.-J."/>
            <person name="Lee G."/>
            <person name="Shin J.-H."/>
        </authorList>
    </citation>
    <scope>NUCLEOTIDE SEQUENCE [LARGE SCALE GENOMIC DNA]</scope>
    <source>
        <strain evidence="6 7">DSM 23020</strain>
    </source>
</reference>
<gene>
    <name evidence="6" type="ORF">KP014_06410</name>
</gene>
<dbReference type="InterPro" id="IPR029016">
    <property type="entry name" value="GAF-like_dom_sf"/>
</dbReference>
<keyword evidence="1" id="KW-0805">Transcription regulation</keyword>
<dbReference type="Pfam" id="PF01614">
    <property type="entry name" value="IclR_C"/>
    <property type="match status" value="1"/>
</dbReference>
<dbReference type="PANTHER" id="PTHR30136:SF39">
    <property type="entry name" value="TRANSCRIPTIONAL REGULATORY PROTEIN"/>
    <property type="match status" value="1"/>
</dbReference>
<dbReference type="SMART" id="SM00346">
    <property type="entry name" value="HTH_ICLR"/>
    <property type="match status" value="1"/>
</dbReference>
<dbReference type="InterPro" id="IPR014757">
    <property type="entry name" value="Tscrpt_reg_IclR_C"/>
</dbReference>
<evidence type="ECO:0000256" key="3">
    <source>
        <dbReference type="ARBA" id="ARBA00023163"/>
    </source>
</evidence>
<dbReference type="Gene3D" id="1.10.10.10">
    <property type="entry name" value="Winged helix-like DNA-binding domain superfamily/Winged helix DNA-binding domain"/>
    <property type="match status" value="1"/>
</dbReference>
<protein>
    <submittedName>
        <fullName evidence="6">IclR family transcriptional regulator</fullName>
    </submittedName>
</protein>
<dbReference type="EMBL" id="CP076607">
    <property type="protein sequence ID" value="QWU18196.1"/>
    <property type="molecule type" value="Genomic_DNA"/>
</dbReference>
<proteinExistence type="predicted"/>
<evidence type="ECO:0000256" key="2">
    <source>
        <dbReference type="ARBA" id="ARBA00023125"/>
    </source>
</evidence>
<dbReference type="Proteomes" id="UP000683429">
    <property type="component" value="Chromosome"/>
</dbReference>
<dbReference type="InterPro" id="IPR036390">
    <property type="entry name" value="WH_DNA-bd_sf"/>
</dbReference>
<evidence type="ECO:0000313" key="7">
    <source>
        <dbReference type="Proteomes" id="UP000683429"/>
    </source>
</evidence>
<dbReference type="SUPFAM" id="SSF55781">
    <property type="entry name" value="GAF domain-like"/>
    <property type="match status" value="1"/>
</dbReference>
<evidence type="ECO:0000259" key="5">
    <source>
        <dbReference type="PROSITE" id="PS51078"/>
    </source>
</evidence>